<dbReference type="InterPro" id="IPR020536">
    <property type="entry name" value="ThiI_AANH"/>
</dbReference>
<dbReference type="GO" id="GO:0005524">
    <property type="term" value="F:ATP binding"/>
    <property type="evidence" value="ECO:0007669"/>
    <property type="project" value="UniProtKB-KW"/>
</dbReference>
<dbReference type="Gene3D" id="3.30.2130.30">
    <property type="match status" value="1"/>
</dbReference>
<dbReference type="PROSITE" id="PS51165">
    <property type="entry name" value="THUMP"/>
    <property type="match status" value="1"/>
</dbReference>
<dbReference type="InterPro" id="IPR004114">
    <property type="entry name" value="THUMP_dom"/>
</dbReference>
<keyword evidence="1" id="KW-0547">Nucleotide-binding</keyword>
<dbReference type="EMBL" id="DTPI01000028">
    <property type="protein sequence ID" value="HGE66365.1"/>
    <property type="molecule type" value="Genomic_DNA"/>
</dbReference>
<dbReference type="GO" id="GO:0052837">
    <property type="term" value="P:thiazole biosynthetic process"/>
    <property type="evidence" value="ECO:0007669"/>
    <property type="project" value="TreeGrafter"/>
</dbReference>
<dbReference type="InterPro" id="IPR054173">
    <property type="entry name" value="ThiI_fer"/>
</dbReference>
<evidence type="ECO:0000313" key="7">
    <source>
        <dbReference type="EMBL" id="HHF48469.1"/>
    </source>
</evidence>
<dbReference type="SMART" id="SM00981">
    <property type="entry name" value="THUMP"/>
    <property type="match status" value="1"/>
</dbReference>
<dbReference type="Pfam" id="PF02926">
    <property type="entry name" value="THUMP"/>
    <property type="match status" value="1"/>
</dbReference>
<dbReference type="InterPro" id="IPR014729">
    <property type="entry name" value="Rossmann-like_a/b/a_fold"/>
</dbReference>
<evidence type="ECO:0000256" key="2">
    <source>
        <dbReference type="ARBA" id="ARBA00022840"/>
    </source>
</evidence>
<evidence type="ECO:0000259" key="4">
    <source>
        <dbReference type="PROSITE" id="PS51165"/>
    </source>
</evidence>
<dbReference type="Gene3D" id="3.40.50.620">
    <property type="entry name" value="HUPs"/>
    <property type="match status" value="1"/>
</dbReference>
<dbReference type="SUPFAM" id="SSF52402">
    <property type="entry name" value="Adenine nucleotide alpha hydrolases-like"/>
    <property type="match status" value="1"/>
</dbReference>
<name>A0A7C4WJT8_9EURY</name>
<evidence type="ECO:0000313" key="5">
    <source>
        <dbReference type="EMBL" id="HGE66365.1"/>
    </source>
</evidence>
<dbReference type="GO" id="GO:0002937">
    <property type="term" value="P:tRNA 4-thiouridine biosynthesis"/>
    <property type="evidence" value="ECO:0007669"/>
    <property type="project" value="TreeGrafter"/>
</dbReference>
<dbReference type="EMBL" id="DRUC01000069">
    <property type="protein sequence ID" value="HHF48469.1"/>
    <property type="molecule type" value="Genomic_DNA"/>
</dbReference>
<organism evidence="6">
    <name type="scientific">Geoglobus ahangari</name>
    <dbReference type="NCBI Taxonomy" id="113653"/>
    <lineage>
        <taxon>Archaea</taxon>
        <taxon>Methanobacteriati</taxon>
        <taxon>Methanobacteriota</taxon>
        <taxon>Archaeoglobi</taxon>
        <taxon>Archaeoglobales</taxon>
        <taxon>Archaeoglobaceae</taxon>
        <taxon>Geoglobus</taxon>
    </lineage>
</organism>
<evidence type="ECO:0000313" key="6">
    <source>
        <dbReference type="EMBL" id="HGU59122.1"/>
    </source>
</evidence>
<dbReference type="GO" id="GO:0005829">
    <property type="term" value="C:cytosol"/>
    <property type="evidence" value="ECO:0007669"/>
    <property type="project" value="TreeGrafter"/>
</dbReference>
<dbReference type="PANTHER" id="PTHR43209:SF1">
    <property type="entry name" value="TRNA SULFURTRANSFERASE"/>
    <property type="match status" value="1"/>
</dbReference>
<evidence type="ECO:0000256" key="3">
    <source>
        <dbReference type="PROSITE-ProRule" id="PRU00529"/>
    </source>
</evidence>
<gene>
    <name evidence="7" type="ORF">ENL48_04725</name>
    <name evidence="6" type="ORF">ENT89_02830</name>
    <name evidence="5" type="ORF">ENX77_04480</name>
</gene>
<comment type="caution">
    <text evidence="6">The sequence shown here is derived from an EMBL/GenBank/DDBJ whole genome shotgun (WGS) entry which is preliminary data.</text>
</comment>
<keyword evidence="2" id="KW-0067">ATP-binding</keyword>
<dbReference type="EMBL" id="DTAK01000015">
    <property type="protein sequence ID" value="HGU59122.1"/>
    <property type="molecule type" value="Genomic_DNA"/>
</dbReference>
<dbReference type="Pfam" id="PF22025">
    <property type="entry name" value="ThiI_fer"/>
    <property type="match status" value="1"/>
</dbReference>
<dbReference type="Pfam" id="PF02568">
    <property type="entry name" value="ThiI"/>
    <property type="match status" value="2"/>
</dbReference>
<reference evidence="6" key="1">
    <citation type="journal article" date="2020" name="mSystems">
        <title>Genome- and Community-Level Interaction Insights into Carbon Utilization and Element Cycling Functions of Hydrothermarchaeota in Hydrothermal Sediment.</title>
        <authorList>
            <person name="Zhou Z."/>
            <person name="Liu Y."/>
            <person name="Xu W."/>
            <person name="Pan J."/>
            <person name="Luo Z.H."/>
            <person name="Li M."/>
        </authorList>
    </citation>
    <scope>NUCLEOTIDE SEQUENCE [LARGE SCALE GENOMIC DNA]</scope>
    <source>
        <strain evidence="7">SpSt-10</strain>
        <strain evidence="6">SpSt-62</strain>
        <strain evidence="5">SpSt-97</strain>
    </source>
</reference>
<dbReference type="InterPro" id="IPR050102">
    <property type="entry name" value="tRNA_sulfurtransferase_ThiI"/>
</dbReference>
<accession>A0A7C4WJT8</accession>
<evidence type="ECO:0000256" key="1">
    <source>
        <dbReference type="ARBA" id="ARBA00022741"/>
    </source>
</evidence>
<dbReference type="GO" id="GO:0004810">
    <property type="term" value="F:CCA tRNA nucleotidyltransferase activity"/>
    <property type="evidence" value="ECO:0007669"/>
    <property type="project" value="InterPro"/>
</dbReference>
<sequence>MRVFVVHYSEIALKGKNRSLFEKKLIENIKRKIDAKIRRESGRIIIEDDNAEISESLKKIPGIKYFALAEVADLDIEEIKEKALSLVSGGTFKIETKRSNKKFPLTSIDINRIVGEYILNKKNIKVNLKNPETTVFIEICDKQCYLYTEKIYGVGGLPCGVSGKVITLLSGKKSALASFLMMKRGAEVVAVNFSKTNDVVSYAKKLSEHHKIKLYIIPKIVSREEMIRIANEIAKKENAKGIVVGDVIPESGDIESLSKLYSLSELPVFTPVICFDKIEYPVEIFEREPVSQTKIIEFNN</sequence>
<protein>
    <submittedName>
        <fullName evidence="6">tRNA 4-thiouridine(8) synthase ThiI</fullName>
    </submittedName>
</protein>
<dbReference type="PANTHER" id="PTHR43209">
    <property type="entry name" value="TRNA SULFURTRANSFERASE"/>
    <property type="match status" value="1"/>
</dbReference>
<dbReference type="SUPFAM" id="SSF143437">
    <property type="entry name" value="THUMP domain-like"/>
    <property type="match status" value="1"/>
</dbReference>
<feature type="domain" description="THUMP" evidence="4">
    <location>
        <begin position="51"/>
        <end position="150"/>
    </location>
</feature>
<dbReference type="AlphaFoldDB" id="A0A7C4WJT8"/>
<keyword evidence="3" id="KW-0694">RNA-binding</keyword>
<dbReference type="CDD" id="cd11716">
    <property type="entry name" value="THUMP_ThiI"/>
    <property type="match status" value="1"/>
</dbReference>
<dbReference type="InterPro" id="IPR049962">
    <property type="entry name" value="THUMP_ThiI"/>
</dbReference>
<proteinExistence type="predicted"/>
<dbReference type="GO" id="GO:0003723">
    <property type="term" value="F:RNA binding"/>
    <property type="evidence" value="ECO:0007669"/>
    <property type="project" value="UniProtKB-UniRule"/>
</dbReference>